<evidence type="ECO:0000259" key="1">
    <source>
        <dbReference type="Pfam" id="PF25019"/>
    </source>
</evidence>
<protein>
    <recommendedName>
        <fullName evidence="1">R13L1/DRL21-like LRR repeat region domain-containing protein</fullName>
    </recommendedName>
</protein>
<dbReference type="Gene3D" id="3.80.10.10">
    <property type="entry name" value="Ribonuclease Inhibitor"/>
    <property type="match status" value="1"/>
</dbReference>
<dbReference type="PANTHER" id="PTHR47186">
    <property type="entry name" value="LEUCINE-RICH REPEAT-CONTAINING PROTEIN 57"/>
    <property type="match status" value="1"/>
</dbReference>
<dbReference type="SUPFAM" id="SSF52058">
    <property type="entry name" value="L domain-like"/>
    <property type="match status" value="1"/>
</dbReference>
<proteinExistence type="predicted"/>
<accession>A0ABU6VAZ9</accession>
<evidence type="ECO:0000313" key="2">
    <source>
        <dbReference type="EMBL" id="MED6169678.1"/>
    </source>
</evidence>
<name>A0ABU6VAZ9_9FABA</name>
<dbReference type="PANTHER" id="PTHR47186:SF41">
    <property type="entry name" value="OS12G0131701 PROTEIN"/>
    <property type="match status" value="1"/>
</dbReference>
<dbReference type="InterPro" id="IPR032675">
    <property type="entry name" value="LRR_dom_sf"/>
</dbReference>
<feature type="domain" description="R13L1/DRL21-like LRR repeat region" evidence="1">
    <location>
        <begin position="70"/>
        <end position="221"/>
    </location>
</feature>
<comment type="caution">
    <text evidence="2">The sequence shown here is derived from an EMBL/GenBank/DDBJ whole genome shotgun (WGS) entry which is preliminary data.</text>
</comment>
<evidence type="ECO:0000313" key="3">
    <source>
        <dbReference type="Proteomes" id="UP001341840"/>
    </source>
</evidence>
<gene>
    <name evidence="2" type="ORF">PIB30_023540</name>
</gene>
<organism evidence="2 3">
    <name type="scientific">Stylosanthes scabra</name>
    <dbReference type="NCBI Taxonomy" id="79078"/>
    <lineage>
        <taxon>Eukaryota</taxon>
        <taxon>Viridiplantae</taxon>
        <taxon>Streptophyta</taxon>
        <taxon>Embryophyta</taxon>
        <taxon>Tracheophyta</taxon>
        <taxon>Spermatophyta</taxon>
        <taxon>Magnoliopsida</taxon>
        <taxon>eudicotyledons</taxon>
        <taxon>Gunneridae</taxon>
        <taxon>Pentapetalae</taxon>
        <taxon>rosids</taxon>
        <taxon>fabids</taxon>
        <taxon>Fabales</taxon>
        <taxon>Fabaceae</taxon>
        <taxon>Papilionoideae</taxon>
        <taxon>50 kb inversion clade</taxon>
        <taxon>dalbergioids sensu lato</taxon>
        <taxon>Dalbergieae</taxon>
        <taxon>Pterocarpus clade</taxon>
        <taxon>Stylosanthes</taxon>
    </lineage>
</organism>
<dbReference type="Proteomes" id="UP001341840">
    <property type="component" value="Unassembled WGS sequence"/>
</dbReference>
<dbReference type="Pfam" id="PF25019">
    <property type="entry name" value="LRR_R13L1-DRL21"/>
    <property type="match status" value="1"/>
</dbReference>
<reference evidence="2 3" key="1">
    <citation type="journal article" date="2023" name="Plants (Basel)">
        <title>Bridging the Gap: Combining Genomics and Transcriptomics Approaches to Understand Stylosanthes scabra, an Orphan Legume from the Brazilian Caatinga.</title>
        <authorList>
            <person name="Ferreira-Neto J.R.C."/>
            <person name="da Silva M.D."/>
            <person name="Binneck E."/>
            <person name="de Melo N.F."/>
            <person name="da Silva R.H."/>
            <person name="de Melo A.L.T.M."/>
            <person name="Pandolfi V."/>
            <person name="Bustamante F.O."/>
            <person name="Brasileiro-Vidal A.C."/>
            <person name="Benko-Iseppon A.M."/>
        </authorList>
    </citation>
    <scope>NUCLEOTIDE SEQUENCE [LARGE SCALE GENOMIC DNA]</scope>
    <source>
        <tissue evidence="2">Leaves</tissue>
    </source>
</reference>
<sequence>MSKLYNLQTLKLYGCVLLKALPVGFQDLVNLCRLDIRETSLEEMPKGMSRLRKLQILSDFIVGKHDGNRIRELGPLADLHGTLCIKNLENITNGVEAWEARMGEKKNIDVLDLNWSPDVDVADSLIERDVLDKLQPHNNLQELLHASFTRTDSFSEVLTDFRSCCLPSIGAEFYKNGESCWETPFPSLETLYFNRMSCWKEWHSIEQNAFPQLKELNISDCSVLAGNLPDHLPSLEKLTVIGCEQLACSLPRAPMLSQLSILGSEKVRMQELPLSLCSLQVGGSDLVESVMESISHSGLIWL</sequence>
<keyword evidence="3" id="KW-1185">Reference proteome</keyword>
<dbReference type="InterPro" id="IPR056789">
    <property type="entry name" value="LRR_R13L1-DRL21"/>
</dbReference>
<dbReference type="EMBL" id="JASCZI010151117">
    <property type="protein sequence ID" value="MED6169678.1"/>
    <property type="molecule type" value="Genomic_DNA"/>
</dbReference>